<reference evidence="1 2" key="1">
    <citation type="submission" date="2023-08" db="EMBL/GenBank/DDBJ databases">
        <authorList>
            <person name="Park J.-S."/>
        </authorList>
    </citation>
    <scope>NUCLEOTIDE SEQUENCE [LARGE SCALE GENOMIC DNA]</scope>
    <source>
        <strain evidence="1 2">2205SS18-9</strain>
    </source>
</reference>
<name>A0ABT9J2M5_9BACL</name>
<dbReference type="Proteomes" id="UP001231941">
    <property type="component" value="Unassembled WGS sequence"/>
</dbReference>
<accession>A0ABT9J2M5</accession>
<protein>
    <submittedName>
        <fullName evidence="1">DUF2785 domain-containing protein</fullName>
    </submittedName>
</protein>
<sequence>MKTEKKLKEWLREIKNNDWRIPKDIDPYQLSVEMMQSIGSTDPELRDKLIYSGLWAMISKKVLTEKQIKKVLALSLSEEHLFYKVGQKEDDSVFNRAFSILIVAAVIWVHNQNGEKLLTDEEVLKVHRDVVRYTRLEQDVRGHVDDKGWAHSTAHAADALDELAQCSSVQDDELLEILEVIKEKVNIHDYSYVHEEDERLVTAVINIMKRNLIHEDELVRWIESFKNYEETNHYLSDYRLKVNLKNFMRSLYFRLKGQLQSDSLQSAVEGVLDHLNVHYK</sequence>
<keyword evidence="2" id="KW-1185">Reference proteome</keyword>
<proteinExistence type="predicted"/>
<gene>
    <name evidence="1" type="ORF">Q5Y73_17315</name>
</gene>
<comment type="caution">
    <text evidence="1">The sequence shown here is derived from an EMBL/GenBank/DDBJ whole genome shotgun (WGS) entry which is preliminary data.</text>
</comment>
<evidence type="ECO:0000313" key="1">
    <source>
        <dbReference type="EMBL" id="MDP5275860.1"/>
    </source>
</evidence>
<dbReference type="EMBL" id="JAVAMP010000010">
    <property type="protein sequence ID" value="MDP5275860.1"/>
    <property type="molecule type" value="Genomic_DNA"/>
</dbReference>
<evidence type="ECO:0000313" key="2">
    <source>
        <dbReference type="Proteomes" id="UP001231941"/>
    </source>
</evidence>
<dbReference type="InterPro" id="IPR021247">
    <property type="entry name" value="DUF2785"/>
</dbReference>
<dbReference type="RefSeq" id="WP_305993169.1">
    <property type="nucleotide sequence ID" value="NZ_JAVAMP010000010.1"/>
</dbReference>
<dbReference type="Pfam" id="PF10978">
    <property type="entry name" value="DUF2785"/>
    <property type="match status" value="1"/>
</dbReference>
<organism evidence="1 2">
    <name type="scientific">Chengkuizengella axinellae</name>
    <dbReference type="NCBI Taxonomy" id="3064388"/>
    <lineage>
        <taxon>Bacteria</taxon>
        <taxon>Bacillati</taxon>
        <taxon>Bacillota</taxon>
        <taxon>Bacilli</taxon>
        <taxon>Bacillales</taxon>
        <taxon>Paenibacillaceae</taxon>
        <taxon>Chengkuizengella</taxon>
    </lineage>
</organism>